<dbReference type="InterPro" id="IPR019670">
    <property type="entry name" value="DUF2523"/>
</dbReference>
<keyword evidence="1" id="KW-1133">Transmembrane helix</keyword>
<feature type="transmembrane region" description="Helical" evidence="1">
    <location>
        <begin position="56"/>
        <end position="78"/>
    </location>
</feature>
<dbReference type="Proteomes" id="UP000241868">
    <property type="component" value="Unassembled WGS sequence"/>
</dbReference>
<dbReference type="RefSeq" id="WP_106740737.1">
    <property type="nucleotide sequence ID" value="NZ_PXYY01000013.1"/>
</dbReference>
<name>A0A2P7U1Q2_9NEIS</name>
<comment type="caution">
    <text evidence="2">The sequence shown here is derived from an EMBL/GenBank/DDBJ whole genome shotgun (WGS) entry which is preliminary data.</text>
</comment>
<evidence type="ECO:0000313" key="3">
    <source>
        <dbReference type="Proteomes" id="UP000241868"/>
    </source>
</evidence>
<organism evidence="2 3">
    <name type="scientific">Neisseria iguanae</name>
    <dbReference type="NCBI Taxonomy" id="90242"/>
    <lineage>
        <taxon>Bacteria</taxon>
        <taxon>Pseudomonadati</taxon>
        <taxon>Pseudomonadota</taxon>
        <taxon>Betaproteobacteria</taxon>
        <taxon>Neisseriales</taxon>
        <taxon>Neisseriaceae</taxon>
        <taxon>Neisseria</taxon>
    </lineage>
</organism>
<dbReference type="Pfam" id="PF10734">
    <property type="entry name" value="DUF2523"/>
    <property type="match status" value="1"/>
</dbReference>
<protein>
    <recommendedName>
        <fullName evidence="4">DUF2523 domain-containing protein</fullName>
    </recommendedName>
</protein>
<keyword evidence="1" id="KW-0812">Transmembrane</keyword>
<dbReference type="AlphaFoldDB" id="A0A2P7U1Q2"/>
<evidence type="ECO:0000313" key="2">
    <source>
        <dbReference type="EMBL" id="PSJ80899.1"/>
    </source>
</evidence>
<proteinExistence type="predicted"/>
<dbReference type="OrthoDB" id="8607357at2"/>
<reference evidence="2 3" key="1">
    <citation type="submission" date="2018-03" db="EMBL/GenBank/DDBJ databases">
        <title>Neisseria weixii sp. nov., isolated from the intestinal contents of Tibetan Plateau pika (Ochotona curzoniae) in Yushu, Qinghai Province, China.</title>
        <authorList>
            <person name="Gui Z."/>
        </authorList>
    </citation>
    <scope>NUCLEOTIDE SEQUENCE [LARGE SCALE GENOMIC DNA]</scope>
    <source>
        <strain evidence="2 3">ATCC 51483</strain>
    </source>
</reference>
<evidence type="ECO:0008006" key="4">
    <source>
        <dbReference type="Google" id="ProtNLM"/>
    </source>
</evidence>
<gene>
    <name evidence="2" type="ORF">C7N83_03740</name>
</gene>
<feature type="transmembrane region" description="Helical" evidence="1">
    <location>
        <begin position="12"/>
        <end position="36"/>
    </location>
</feature>
<sequence>MQAAFFAILQRLLTYIVVKVFIALGISFVTFTGFTVGLGFVKDYISNQFNSMPSDILQIIMMAGFGHALGLIFGAFAFNVAMQSISKLSFIPGGKDK</sequence>
<keyword evidence="3" id="KW-1185">Reference proteome</keyword>
<evidence type="ECO:0000256" key="1">
    <source>
        <dbReference type="SAM" id="Phobius"/>
    </source>
</evidence>
<keyword evidence="1" id="KW-0472">Membrane</keyword>
<accession>A0A2P7U1Q2</accession>
<dbReference type="EMBL" id="PXYY01000013">
    <property type="protein sequence ID" value="PSJ80899.1"/>
    <property type="molecule type" value="Genomic_DNA"/>
</dbReference>